<comment type="similarity">
    <text evidence="1 8">Belongs to the SOS response-associated peptidase family.</text>
</comment>
<comment type="caution">
    <text evidence="9">The sequence shown here is derived from an EMBL/GenBank/DDBJ whole genome shotgun (WGS) entry which is preliminary data.</text>
</comment>
<dbReference type="InterPro" id="IPR036590">
    <property type="entry name" value="SRAP-like"/>
</dbReference>
<evidence type="ECO:0000256" key="2">
    <source>
        <dbReference type="ARBA" id="ARBA00022670"/>
    </source>
</evidence>
<evidence type="ECO:0000256" key="5">
    <source>
        <dbReference type="ARBA" id="ARBA00023124"/>
    </source>
</evidence>
<keyword evidence="6" id="KW-0238">DNA-binding</keyword>
<dbReference type="EMBL" id="BJWA01000043">
    <property type="protein sequence ID" value="GEL81888.1"/>
    <property type="molecule type" value="Genomic_DNA"/>
</dbReference>
<organism evidence="9 10">
    <name type="scientific">Enterococcus mundtii</name>
    <dbReference type="NCBI Taxonomy" id="53346"/>
    <lineage>
        <taxon>Bacteria</taxon>
        <taxon>Bacillati</taxon>
        <taxon>Bacillota</taxon>
        <taxon>Bacilli</taxon>
        <taxon>Lactobacillales</taxon>
        <taxon>Enterococcaceae</taxon>
        <taxon>Enterococcus</taxon>
    </lineage>
</organism>
<dbReference type="Pfam" id="PF02586">
    <property type="entry name" value="SRAP"/>
    <property type="match status" value="1"/>
</dbReference>
<accession>A0ABQ0VGP8</accession>
<dbReference type="RefSeq" id="WP_071867346.1">
    <property type="nucleotide sequence ID" value="NZ_BJWA01000043.1"/>
</dbReference>
<dbReference type="GeneID" id="61001179"/>
<proteinExistence type="inferred from homology"/>
<dbReference type="PANTHER" id="PTHR13604">
    <property type="entry name" value="DC12-RELATED"/>
    <property type="match status" value="1"/>
</dbReference>
<evidence type="ECO:0000313" key="10">
    <source>
        <dbReference type="Proteomes" id="UP000321175"/>
    </source>
</evidence>
<evidence type="ECO:0000256" key="4">
    <source>
        <dbReference type="ARBA" id="ARBA00022801"/>
    </source>
</evidence>
<reference evidence="9 10" key="1">
    <citation type="submission" date="2019-07" db="EMBL/GenBank/DDBJ databases">
        <title>Whole genome shotgun sequence of Enterococcus mundtii NBRC 100490.</title>
        <authorList>
            <person name="Hosoyama A."/>
            <person name="Uohara A."/>
            <person name="Ohji S."/>
            <person name="Ichikawa N."/>
        </authorList>
    </citation>
    <scope>NUCLEOTIDE SEQUENCE [LARGE SCALE GENOMIC DNA]</scope>
    <source>
        <strain evidence="9 10">NBRC 100490</strain>
    </source>
</reference>
<protein>
    <recommendedName>
        <fullName evidence="8">Abasic site processing protein</fullName>
        <ecNumber evidence="8">3.4.-.-</ecNumber>
    </recommendedName>
</protein>
<evidence type="ECO:0000256" key="3">
    <source>
        <dbReference type="ARBA" id="ARBA00022763"/>
    </source>
</evidence>
<dbReference type="Gene3D" id="3.90.1680.10">
    <property type="entry name" value="SOS response associated peptidase-like"/>
    <property type="match status" value="1"/>
</dbReference>
<evidence type="ECO:0000256" key="1">
    <source>
        <dbReference type="ARBA" id="ARBA00008136"/>
    </source>
</evidence>
<keyword evidence="10" id="KW-1185">Reference proteome</keyword>
<name>A0ABQ0VGP8_ENTMU</name>
<keyword evidence="3" id="KW-0227">DNA damage</keyword>
<dbReference type="EC" id="3.4.-.-" evidence="8"/>
<dbReference type="SUPFAM" id="SSF143081">
    <property type="entry name" value="BB1717-like"/>
    <property type="match status" value="1"/>
</dbReference>
<keyword evidence="7" id="KW-0456">Lyase</keyword>
<evidence type="ECO:0000313" key="9">
    <source>
        <dbReference type="EMBL" id="GEL81888.1"/>
    </source>
</evidence>
<dbReference type="PANTHER" id="PTHR13604:SF0">
    <property type="entry name" value="ABASIC SITE PROCESSING PROTEIN HMCES"/>
    <property type="match status" value="1"/>
</dbReference>
<gene>
    <name evidence="9" type="ORF">EMU01_30320</name>
</gene>
<dbReference type="InterPro" id="IPR003738">
    <property type="entry name" value="SRAP"/>
</dbReference>
<keyword evidence="5" id="KW-0190">Covalent protein-DNA linkage</keyword>
<sequence length="197" mass="22916">MCGRYFFDLESNELKKYHDQAETKVADKDIRLATNEVFPSNHVVTLGLNKEAEVVPDITRWGFEGFKKGQLMINARSETVEEKKTFSKAFRESRCIFPMSGFYEWDHNKQKFLFKGKENSTLFVGGFYRIHKTESGFETESIILTTKPNTSVASVHDRMPVIIERSSINEWLNNLEFARKHVTNDMPELECTMVEKK</sequence>
<evidence type="ECO:0000256" key="7">
    <source>
        <dbReference type="ARBA" id="ARBA00023239"/>
    </source>
</evidence>
<keyword evidence="4 8" id="KW-0378">Hydrolase</keyword>
<evidence type="ECO:0000256" key="6">
    <source>
        <dbReference type="ARBA" id="ARBA00023125"/>
    </source>
</evidence>
<dbReference type="Proteomes" id="UP000321175">
    <property type="component" value="Unassembled WGS sequence"/>
</dbReference>
<keyword evidence="2 8" id="KW-0645">Protease</keyword>
<evidence type="ECO:0000256" key="8">
    <source>
        <dbReference type="RuleBase" id="RU364100"/>
    </source>
</evidence>